<evidence type="ECO:0000259" key="4">
    <source>
        <dbReference type="Pfam" id="PF00264"/>
    </source>
</evidence>
<dbReference type="GO" id="GO:0046872">
    <property type="term" value="F:metal ion binding"/>
    <property type="evidence" value="ECO:0007669"/>
    <property type="project" value="UniProtKB-KW"/>
</dbReference>
<keyword evidence="3" id="KW-0186">Copper</keyword>
<evidence type="ECO:0000256" key="2">
    <source>
        <dbReference type="ARBA" id="ARBA00022723"/>
    </source>
</evidence>
<proteinExistence type="inferred from homology"/>
<sequence>MARPSLNDLNENDRALLAEEIQRYVTPDIVDIHWNAVLSGAHNDPAMFLSFHRDYISGLENFLSDRGYTQFVPLPAWNPKNPIPEEFNIPDAGPGRLQNLNPDISFSPEFDRENLNAFGTEEELGEALMTRHNLVHARIGGIMNSMRLAPLAPIFWPFHGFIDGIWQDWQDLQ</sequence>
<dbReference type="InterPro" id="IPR008922">
    <property type="entry name" value="Di-copper_centre_dom_sf"/>
</dbReference>
<dbReference type="PANTHER" id="PTHR11474">
    <property type="entry name" value="TYROSINASE FAMILY MEMBER"/>
    <property type="match status" value="1"/>
</dbReference>
<feature type="domain" description="Tyrosinase copper-binding" evidence="4">
    <location>
        <begin position="116"/>
        <end position="171"/>
    </location>
</feature>
<dbReference type="SUPFAM" id="SSF48056">
    <property type="entry name" value="Di-copper centre-containing domain"/>
    <property type="match status" value="1"/>
</dbReference>
<dbReference type="GO" id="GO:0016491">
    <property type="term" value="F:oxidoreductase activity"/>
    <property type="evidence" value="ECO:0007669"/>
    <property type="project" value="InterPro"/>
</dbReference>
<name>A0A2L2XEG7_9FIRM</name>
<dbReference type="Pfam" id="PF00264">
    <property type="entry name" value="Tyrosinase"/>
    <property type="match status" value="1"/>
</dbReference>
<evidence type="ECO:0000256" key="3">
    <source>
        <dbReference type="ARBA" id="ARBA00023008"/>
    </source>
</evidence>
<evidence type="ECO:0000256" key="1">
    <source>
        <dbReference type="ARBA" id="ARBA00009928"/>
    </source>
</evidence>
<dbReference type="RefSeq" id="WP_104372757.1">
    <property type="nucleotide sequence ID" value="NZ_BFAV01000141.1"/>
</dbReference>
<protein>
    <recommendedName>
        <fullName evidence="4">Tyrosinase copper-binding domain-containing protein</fullName>
    </recommendedName>
</protein>
<keyword evidence="6" id="KW-1185">Reference proteome</keyword>
<gene>
    <name evidence="5" type="ORF">DCCM_3640</name>
</gene>
<comment type="caution">
    <text evidence="5">The sequence shown here is derived from an EMBL/GenBank/DDBJ whole genome shotgun (WGS) entry which is preliminary data.</text>
</comment>
<dbReference type="PANTHER" id="PTHR11474:SF126">
    <property type="entry name" value="TYROSINASE-LIKE PROTEIN TYR-1-RELATED"/>
    <property type="match status" value="1"/>
</dbReference>
<accession>A0A2L2XEG7</accession>
<comment type="similarity">
    <text evidence="1">Belongs to the tyrosinase family.</text>
</comment>
<dbReference type="Gene3D" id="1.10.1280.10">
    <property type="entry name" value="Di-copper center containing domain from catechol oxidase"/>
    <property type="match status" value="1"/>
</dbReference>
<keyword evidence="2" id="KW-0479">Metal-binding</keyword>
<reference evidence="6" key="1">
    <citation type="submission" date="2018-02" db="EMBL/GenBank/DDBJ databases">
        <title>Genome sequence of Desulfocucumis palustris strain NAW-5.</title>
        <authorList>
            <person name="Watanabe M."/>
            <person name="Kojima H."/>
            <person name="Fukui M."/>
        </authorList>
    </citation>
    <scope>NUCLEOTIDE SEQUENCE [LARGE SCALE GENOMIC DNA]</scope>
    <source>
        <strain evidence="6">NAW-5</strain>
    </source>
</reference>
<dbReference type="AlphaFoldDB" id="A0A2L2XEG7"/>
<dbReference type="Proteomes" id="UP000239549">
    <property type="component" value="Unassembled WGS sequence"/>
</dbReference>
<organism evidence="5 6">
    <name type="scientific">Desulfocucumis palustris</name>
    <dbReference type="NCBI Taxonomy" id="1898651"/>
    <lineage>
        <taxon>Bacteria</taxon>
        <taxon>Bacillati</taxon>
        <taxon>Bacillota</taxon>
        <taxon>Clostridia</taxon>
        <taxon>Eubacteriales</taxon>
        <taxon>Desulfocucumaceae</taxon>
        <taxon>Desulfocucumis</taxon>
    </lineage>
</organism>
<evidence type="ECO:0000313" key="5">
    <source>
        <dbReference type="EMBL" id="GBF34522.1"/>
    </source>
</evidence>
<dbReference type="OrthoDB" id="2874181at2"/>
<dbReference type="EMBL" id="BFAV01000141">
    <property type="protein sequence ID" value="GBF34522.1"/>
    <property type="molecule type" value="Genomic_DNA"/>
</dbReference>
<dbReference type="InterPro" id="IPR002227">
    <property type="entry name" value="Tyrosinase_Cu-bd"/>
</dbReference>
<evidence type="ECO:0000313" key="6">
    <source>
        <dbReference type="Proteomes" id="UP000239549"/>
    </source>
</evidence>
<dbReference type="InterPro" id="IPR050316">
    <property type="entry name" value="Tyrosinase/Hemocyanin"/>
</dbReference>